<dbReference type="PANTHER" id="PTHR30385:SF4">
    <property type="entry name" value="RNA POLYMERASE SIGMA-E FACTOR"/>
    <property type="match status" value="1"/>
</dbReference>
<dbReference type="InterPro" id="IPR013325">
    <property type="entry name" value="RNA_pol_sigma_r2"/>
</dbReference>
<proteinExistence type="predicted"/>
<evidence type="ECO:0000259" key="7">
    <source>
        <dbReference type="Pfam" id="PF04545"/>
    </source>
</evidence>
<organism evidence="8 9">
    <name type="scientific">Peptococcus niger</name>
    <dbReference type="NCBI Taxonomy" id="2741"/>
    <lineage>
        <taxon>Bacteria</taxon>
        <taxon>Bacillati</taxon>
        <taxon>Bacillota</taxon>
        <taxon>Clostridia</taxon>
        <taxon>Eubacteriales</taxon>
        <taxon>Peptococcaceae</taxon>
        <taxon>Peptococcus</taxon>
    </lineage>
</organism>
<dbReference type="InterPro" id="IPR007627">
    <property type="entry name" value="RNA_pol_sigma70_r2"/>
</dbReference>
<dbReference type="Gene3D" id="1.20.140.160">
    <property type="match status" value="1"/>
</dbReference>
<name>A0A1G6UMH3_PEPNI</name>
<dbReference type="Proteomes" id="UP000198995">
    <property type="component" value="Unassembled WGS sequence"/>
</dbReference>
<sequence length="250" mass="29134">MANNRKDIEGLVHDYKADPDDQKLEEIIENMEPLVRYWCQSQCYLPWEKEDMMQVARIAVLGALERFDPAKGVRFKTFAYRTVSGKLMNYYRDNTWRITIPRKYREMSTYITKAENEYYQNHGEAPSTGEIAEMIGVEEQEVADAIEAKRATQTTSLSVQEDADGNVNTLANYLGEKDSNLDTVELKRDLQEAMKHLEMQERQVIYYRYVEDLTQTKIADILGVSQMQVSRLEKNSLNKIRRFMQTGEKA</sequence>
<feature type="domain" description="RNA polymerase sigma-70 region 3" evidence="5">
    <location>
        <begin position="111"/>
        <end position="169"/>
    </location>
</feature>
<dbReference type="Pfam" id="PF04545">
    <property type="entry name" value="Sigma70_r4"/>
    <property type="match status" value="1"/>
</dbReference>
<feature type="domain" description="RNA polymerase sigma-70 region 4" evidence="7">
    <location>
        <begin position="193"/>
        <end position="241"/>
    </location>
</feature>
<gene>
    <name evidence="8" type="ORF">SAMN04489866_10398</name>
</gene>
<feature type="domain" description="RNA polymerase sigma-70 region 2" evidence="6">
    <location>
        <begin position="28"/>
        <end position="97"/>
    </location>
</feature>
<dbReference type="STRING" id="2741.SAMN04489866_10398"/>
<reference evidence="8 9" key="1">
    <citation type="submission" date="2016-10" db="EMBL/GenBank/DDBJ databases">
        <authorList>
            <person name="de Groot N.N."/>
        </authorList>
    </citation>
    <scope>NUCLEOTIDE SEQUENCE [LARGE SCALE GENOMIC DNA]</scope>
    <source>
        <strain evidence="8 9">DSM 20475</strain>
    </source>
</reference>
<dbReference type="GO" id="GO:0016987">
    <property type="term" value="F:sigma factor activity"/>
    <property type="evidence" value="ECO:0007669"/>
    <property type="project" value="UniProtKB-KW"/>
</dbReference>
<dbReference type="Pfam" id="PF04539">
    <property type="entry name" value="Sigma70_r3"/>
    <property type="match status" value="1"/>
</dbReference>
<dbReference type="InterPro" id="IPR007630">
    <property type="entry name" value="RNA_pol_sigma70_r4"/>
</dbReference>
<protein>
    <submittedName>
        <fullName evidence="8">RNA polymerase, sigma 28 subunit, SigD/FliA/WhiG</fullName>
    </submittedName>
</protein>
<evidence type="ECO:0000259" key="6">
    <source>
        <dbReference type="Pfam" id="PF04542"/>
    </source>
</evidence>
<evidence type="ECO:0000256" key="3">
    <source>
        <dbReference type="ARBA" id="ARBA00023125"/>
    </source>
</evidence>
<dbReference type="Gene3D" id="1.10.1740.10">
    <property type="match status" value="1"/>
</dbReference>
<dbReference type="Pfam" id="PF04542">
    <property type="entry name" value="Sigma70_r2"/>
    <property type="match status" value="1"/>
</dbReference>
<keyword evidence="4" id="KW-0804">Transcription</keyword>
<dbReference type="GO" id="GO:0006352">
    <property type="term" value="P:DNA-templated transcription initiation"/>
    <property type="evidence" value="ECO:0007669"/>
    <property type="project" value="InterPro"/>
</dbReference>
<evidence type="ECO:0000313" key="8">
    <source>
        <dbReference type="EMBL" id="SDD42513.1"/>
    </source>
</evidence>
<dbReference type="CDD" id="cd06171">
    <property type="entry name" value="Sigma70_r4"/>
    <property type="match status" value="1"/>
</dbReference>
<dbReference type="AlphaFoldDB" id="A0A1G6UMH3"/>
<dbReference type="InterPro" id="IPR007624">
    <property type="entry name" value="RNA_pol_sigma70_r3"/>
</dbReference>
<evidence type="ECO:0000256" key="2">
    <source>
        <dbReference type="ARBA" id="ARBA00023082"/>
    </source>
</evidence>
<evidence type="ECO:0000313" key="9">
    <source>
        <dbReference type="Proteomes" id="UP000198995"/>
    </source>
</evidence>
<dbReference type="RefSeq" id="WP_159427972.1">
    <property type="nucleotide sequence ID" value="NZ_FNAF01000003.1"/>
</dbReference>
<dbReference type="OrthoDB" id="9799825at2"/>
<evidence type="ECO:0000259" key="5">
    <source>
        <dbReference type="Pfam" id="PF04539"/>
    </source>
</evidence>
<dbReference type="InterPro" id="IPR013324">
    <property type="entry name" value="RNA_pol_sigma_r3/r4-like"/>
</dbReference>
<dbReference type="NCBIfam" id="TIGR02937">
    <property type="entry name" value="sigma70-ECF"/>
    <property type="match status" value="1"/>
</dbReference>
<evidence type="ECO:0000256" key="4">
    <source>
        <dbReference type="ARBA" id="ARBA00023163"/>
    </source>
</evidence>
<dbReference type="PANTHER" id="PTHR30385">
    <property type="entry name" value="SIGMA FACTOR F FLAGELLAR"/>
    <property type="match status" value="1"/>
</dbReference>
<keyword evidence="3" id="KW-0238">DNA-binding</keyword>
<keyword evidence="1" id="KW-0805">Transcription regulation</keyword>
<keyword evidence="9" id="KW-1185">Reference proteome</keyword>
<dbReference type="GO" id="GO:0003677">
    <property type="term" value="F:DNA binding"/>
    <property type="evidence" value="ECO:0007669"/>
    <property type="project" value="UniProtKB-KW"/>
</dbReference>
<keyword evidence="2" id="KW-0731">Sigma factor</keyword>
<evidence type="ECO:0000256" key="1">
    <source>
        <dbReference type="ARBA" id="ARBA00023015"/>
    </source>
</evidence>
<dbReference type="InterPro" id="IPR014284">
    <property type="entry name" value="RNA_pol_sigma-70_dom"/>
</dbReference>
<dbReference type="SUPFAM" id="SSF88659">
    <property type="entry name" value="Sigma3 and sigma4 domains of RNA polymerase sigma factors"/>
    <property type="match status" value="2"/>
</dbReference>
<accession>A0A1G6UMH3</accession>
<dbReference type="EMBL" id="FNAF01000003">
    <property type="protein sequence ID" value="SDD42513.1"/>
    <property type="molecule type" value="Genomic_DNA"/>
</dbReference>
<dbReference type="SUPFAM" id="SSF88946">
    <property type="entry name" value="Sigma2 domain of RNA polymerase sigma factors"/>
    <property type="match status" value="1"/>
</dbReference>